<proteinExistence type="predicted"/>
<organism evidence="3 4">
    <name type="scientific">Coemansia spiralis</name>
    <dbReference type="NCBI Taxonomy" id="417178"/>
    <lineage>
        <taxon>Eukaryota</taxon>
        <taxon>Fungi</taxon>
        <taxon>Fungi incertae sedis</taxon>
        <taxon>Zoopagomycota</taxon>
        <taxon>Kickxellomycotina</taxon>
        <taxon>Kickxellomycetes</taxon>
        <taxon>Kickxellales</taxon>
        <taxon>Kickxellaceae</taxon>
        <taxon>Coemansia</taxon>
    </lineage>
</organism>
<dbReference type="AlphaFoldDB" id="A0A9W8GF60"/>
<dbReference type="OrthoDB" id="5594784at2759"/>
<dbReference type="Proteomes" id="UP001151518">
    <property type="component" value="Unassembled WGS sequence"/>
</dbReference>
<keyword evidence="2" id="KW-0732">Signal</keyword>
<dbReference type="EMBL" id="JANBTW010000001">
    <property type="protein sequence ID" value="KAJ2681212.1"/>
    <property type="molecule type" value="Genomic_DNA"/>
</dbReference>
<evidence type="ECO:0000313" key="3">
    <source>
        <dbReference type="EMBL" id="KAJ2681212.1"/>
    </source>
</evidence>
<evidence type="ECO:0000256" key="1">
    <source>
        <dbReference type="SAM" id="MobiDB-lite"/>
    </source>
</evidence>
<gene>
    <name evidence="3" type="ORF">GGI25_000167</name>
</gene>
<reference evidence="3" key="1">
    <citation type="submission" date="2022-07" db="EMBL/GenBank/DDBJ databases">
        <title>Phylogenomic reconstructions and comparative analyses of Kickxellomycotina fungi.</title>
        <authorList>
            <person name="Reynolds N.K."/>
            <person name="Stajich J.E."/>
            <person name="Barry K."/>
            <person name="Grigoriev I.V."/>
            <person name="Crous P."/>
            <person name="Smith M.E."/>
        </authorList>
    </citation>
    <scope>NUCLEOTIDE SEQUENCE</scope>
    <source>
        <strain evidence="3">NRRL 3115</strain>
    </source>
</reference>
<feature type="signal peptide" evidence="2">
    <location>
        <begin position="1"/>
        <end position="19"/>
    </location>
</feature>
<name>A0A9W8GF60_9FUNG</name>
<sequence>MKKLPGFAFMFALPLISSALSSAPSLSALSSSINVVESNAASARYAGPTPGPPVKPPQFHTGTTQGFYDQYEPRILTSSSHSSSSSSSYDYSFGVNLSGFDGSITHYYVSYSDPYVSGAVGVGPSDPTPTQTQIITEGVVCDKKFPGLLSGLGLDLGLRLNLLLIGIDACVAL</sequence>
<feature type="chain" id="PRO_5040785120" evidence="2">
    <location>
        <begin position="20"/>
        <end position="173"/>
    </location>
</feature>
<comment type="caution">
    <text evidence="3">The sequence shown here is derived from an EMBL/GenBank/DDBJ whole genome shotgun (WGS) entry which is preliminary data.</text>
</comment>
<evidence type="ECO:0000313" key="4">
    <source>
        <dbReference type="Proteomes" id="UP001151518"/>
    </source>
</evidence>
<protein>
    <submittedName>
        <fullName evidence="3">Uncharacterized protein</fullName>
    </submittedName>
</protein>
<feature type="region of interest" description="Disordered" evidence="1">
    <location>
        <begin position="44"/>
        <end position="63"/>
    </location>
</feature>
<evidence type="ECO:0000256" key="2">
    <source>
        <dbReference type="SAM" id="SignalP"/>
    </source>
</evidence>
<accession>A0A9W8GF60</accession>